<feature type="transmembrane region" description="Helical" evidence="9">
    <location>
        <begin position="275"/>
        <end position="299"/>
    </location>
</feature>
<dbReference type="Pfam" id="PF00001">
    <property type="entry name" value="7tm_1"/>
    <property type="match status" value="1"/>
</dbReference>
<evidence type="ECO:0000256" key="7">
    <source>
        <dbReference type="ARBA" id="ARBA00023170"/>
    </source>
</evidence>
<feature type="transmembrane region" description="Helical" evidence="9">
    <location>
        <begin position="369"/>
        <end position="391"/>
    </location>
</feature>
<comment type="caution">
    <text evidence="11">The sequence shown here is derived from an EMBL/GenBank/DDBJ whole genome shotgun (WGS) entry which is preliminary data.</text>
</comment>
<dbReference type="GO" id="GO:0005886">
    <property type="term" value="C:plasma membrane"/>
    <property type="evidence" value="ECO:0007669"/>
    <property type="project" value="TreeGrafter"/>
</dbReference>
<feature type="transmembrane region" description="Helical" evidence="9">
    <location>
        <begin position="329"/>
        <end position="357"/>
    </location>
</feature>
<dbReference type="AlphaFoldDB" id="A0A8J2JUW1"/>
<reference evidence="11" key="1">
    <citation type="submission" date="2021-06" db="EMBL/GenBank/DDBJ databases">
        <authorList>
            <person name="Hodson N. C."/>
            <person name="Mongue J. A."/>
            <person name="Jaron S. K."/>
        </authorList>
    </citation>
    <scope>NUCLEOTIDE SEQUENCE</scope>
</reference>
<keyword evidence="3 9" id="KW-0812">Transmembrane</keyword>
<evidence type="ECO:0000256" key="4">
    <source>
        <dbReference type="ARBA" id="ARBA00022989"/>
    </source>
</evidence>
<evidence type="ECO:0000256" key="8">
    <source>
        <dbReference type="ARBA" id="ARBA00023224"/>
    </source>
</evidence>
<dbReference type="InterPro" id="IPR000276">
    <property type="entry name" value="GPCR_Rhodpsn"/>
</dbReference>
<dbReference type="PANTHER" id="PTHR24243:SF233">
    <property type="entry name" value="THYROTROPIN-RELEASING HORMONE RECEPTOR"/>
    <property type="match status" value="1"/>
</dbReference>
<feature type="domain" description="G-protein coupled receptors family 1 profile" evidence="10">
    <location>
        <begin position="124"/>
        <end position="392"/>
    </location>
</feature>
<keyword evidence="12" id="KW-1185">Reference proteome</keyword>
<dbReference type="PANTHER" id="PTHR24243">
    <property type="entry name" value="G-PROTEIN COUPLED RECEPTOR"/>
    <property type="match status" value="1"/>
</dbReference>
<comment type="similarity">
    <text evidence="2">Belongs to the G-protein coupled receptor 1 family.</text>
</comment>
<keyword evidence="6 9" id="KW-0472">Membrane</keyword>
<keyword evidence="7" id="KW-0675">Receptor</keyword>
<protein>
    <recommendedName>
        <fullName evidence="10">G-protein coupled receptors family 1 profile domain-containing protein</fullName>
    </recommendedName>
</protein>
<dbReference type="GO" id="GO:0004930">
    <property type="term" value="F:G protein-coupled receptor activity"/>
    <property type="evidence" value="ECO:0007669"/>
    <property type="project" value="UniProtKB-KW"/>
</dbReference>
<keyword evidence="8" id="KW-0807">Transducer</keyword>
<keyword evidence="4 9" id="KW-1133">Transmembrane helix</keyword>
<dbReference type="EMBL" id="CAJVCH010087980">
    <property type="protein sequence ID" value="CAG7722280.1"/>
    <property type="molecule type" value="Genomic_DNA"/>
</dbReference>
<accession>A0A8J2JUW1</accession>
<proteinExistence type="inferred from homology"/>
<evidence type="ECO:0000256" key="3">
    <source>
        <dbReference type="ARBA" id="ARBA00022692"/>
    </source>
</evidence>
<feature type="transmembrane region" description="Helical" evidence="9">
    <location>
        <begin position="185"/>
        <end position="205"/>
    </location>
</feature>
<feature type="transmembrane region" description="Helical" evidence="9">
    <location>
        <begin position="226"/>
        <end position="247"/>
    </location>
</feature>
<gene>
    <name evidence="11" type="ORF">AFUS01_LOCUS11430</name>
</gene>
<evidence type="ECO:0000313" key="11">
    <source>
        <dbReference type="EMBL" id="CAG7722280.1"/>
    </source>
</evidence>
<dbReference type="SMART" id="SM01381">
    <property type="entry name" value="7TM_GPCR_Srsx"/>
    <property type="match status" value="1"/>
</dbReference>
<evidence type="ECO:0000256" key="6">
    <source>
        <dbReference type="ARBA" id="ARBA00023136"/>
    </source>
</evidence>
<evidence type="ECO:0000256" key="2">
    <source>
        <dbReference type="ARBA" id="ARBA00010663"/>
    </source>
</evidence>
<dbReference type="OrthoDB" id="10036964at2759"/>
<dbReference type="PROSITE" id="PS00237">
    <property type="entry name" value="G_PROTEIN_RECEP_F1_1"/>
    <property type="match status" value="1"/>
</dbReference>
<dbReference type="PROSITE" id="PS50262">
    <property type="entry name" value="G_PROTEIN_RECEP_F1_2"/>
    <property type="match status" value="1"/>
</dbReference>
<evidence type="ECO:0000259" key="10">
    <source>
        <dbReference type="PROSITE" id="PS50262"/>
    </source>
</evidence>
<dbReference type="InterPro" id="IPR017452">
    <property type="entry name" value="GPCR_Rhodpsn_7TM"/>
</dbReference>
<evidence type="ECO:0000256" key="9">
    <source>
        <dbReference type="SAM" id="Phobius"/>
    </source>
</evidence>
<keyword evidence="5" id="KW-0297">G-protein coupled receptor</keyword>
<organism evidence="11 12">
    <name type="scientific">Allacma fusca</name>
    <dbReference type="NCBI Taxonomy" id="39272"/>
    <lineage>
        <taxon>Eukaryota</taxon>
        <taxon>Metazoa</taxon>
        <taxon>Ecdysozoa</taxon>
        <taxon>Arthropoda</taxon>
        <taxon>Hexapoda</taxon>
        <taxon>Collembola</taxon>
        <taxon>Symphypleona</taxon>
        <taxon>Sminthuridae</taxon>
        <taxon>Allacma</taxon>
    </lineage>
</organism>
<evidence type="ECO:0000256" key="5">
    <source>
        <dbReference type="ARBA" id="ARBA00023040"/>
    </source>
</evidence>
<evidence type="ECO:0000256" key="1">
    <source>
        <dbReference type="ARBA" id="ARBA00004141"/>
    </source>
</evidence>
<comment type="subcellular location">
    <subcellularLocation>
        <location evidence="1">Membrane</location>
        <topology evidence="1">Multi-pass membrane protein</topology>
    </subcellularLocation>
</comment>
<dbReference type="Proteomes" id="UP000708208">
    <property type="component" value="Unassembled WGS sequence"/>
</dbReference>
<sequence length="525" mass="58348">MAIAEERSLLWSETDLSSIRASSFGGNSISGTRHDINNTTAAVTTELMQSVTESLIVGSSSGGRLFRNNFTIATLTTDDFGLMDDFNDSSRNFSVGQLEPQFPLYIRTTSTLLCAVILFIGVVGNILVPIVVWRNKDLRSSTNIFLVNLSVADLLVLVVCMPTSLVELHTEPEVWILGATMCKLVPFAELSVAHASVLTILAISLERYIAICRPLRANYTCTKQRAVGICIAIWIIAVIATSPVLIITEHKQMLYQDQTMKSVCLTATQDFWPTAYFLASISFFFFIPLFILISLYWVISRNLMSDPCTSATPRCCGSDHPNMRARKQVVIMLATVVFFFFICLLPFRIFSLYIILAPATSTKNMGQELYYNILYMCRVMLYFNSAINPILYNVMSSKFREAFFRVLGCPLGSSSRRSRWLCRHLSRQSTFTTSSTLPTSSVKSTYGKHNGDSVRVRQMSEKNGMMIFAGGGGSGTRHPAALRAASGPYYPPKRQMSTDGTLPPTAHIIQHTNNKKSMIRANSVV</sequence>
<evidence type="ECO:0000313" key="12">
    <source>
        <dbReference type="Proteomes" id="UP000708208"/>
    </source>
</evidence>
<name>A0A8J2JUW1_9HEXA</name>
<dbReference type="SUPFAM" id="SSF81321">
    <property type="entry name" value="Family A G protein-coupled receptor-like"/>
    <property type="match status" value="1"/>
</dbReference>
<feature type="transmembrane region" description="Helical" evidence="9">
    <location>
        <begin position="110"/>
        <end position="133"/>
    </location>
</feature>
<feature type="transmembrane region" description="Helical" evidence="9">
    <location>
        <begin position="145"/>
        <end position="165"/>
    </location>
</feature>